<keyword evidence="4" id="KW-1185">Reference proteome</keyword>
<dbReference type="SUPFAM" id="SSF53300">
    <property type="entry name" value="vWA-like"/>
    <property type="match status" value="1"/>
</dbReference>
<dbReference type="SMART" id="SM00327">
    <property type="entry name" value="VWA"/>
    <property type="match status" value="1"/>
</dbReference>
<dbReference type="Pfam" id="PF13519">
    <property type="entry name" value="VWA_2"/>
    <property type="match status" value="1"/>
</dbReference>
<dbReference type="InterPro" id="IPR036465">
    <property type="entry name" value="vWFA_dom_sf"/>
</dbReference>
<dbReference type="RefSeq" id="WP_236088059.1">
    <property type="nucleotide sequence ID" value="NZ_JAKGSG010000020.1"/>
</dbReference>
<accession>A0AA41UAM9</accession>
<keyword evidence="1" id="KW-0812">Transmembrane</keyword>
<dbReference type="PROSITE" id="PS50234">
    <property type="entry name" value="VWFA"/>
    <property type="match status" value="1"/>
</dbReference>
<proteinExistence type="predicted"/>
<dbReference type="AlphaFoldDB" id="A0AA41UAM9"/>
<protein>
    <submittedName>
        <fullName evidence="3">VWA domain-containing protein</fullName>
    </submittedName>
</protein>
<evidence type="ECO:0000259" key="2">
    <source>
        <dbReference type="PROSITE" id="PS50234"/>
    </source>
</evidence>
<feature type="transmembrane region" description="Helical" evidence="1">
    <location>
        <begin position="6"/>
        <end position="28"/>
    </location>
</feature>
<reference evidence="3" key="1">
    <citation type="submission" date="2022-01" db="EMBL/GenBank/DDBJ databases">
        <title>Antribacter sp. nov., isolated from Guizhou of China.</title>
        <authorList>
            <person name="Chengliang C."/>
            <person name="Ya Z."/>
        </authorList>
    </citation>
    <scope>NUCLEOTIDE SEQUENCE</scope>
    <source>
        <strain evidence="3">KLBMP 9083</strain>
    </source>
</reference>
<keyword evidence="1" id="KW-0472">Membrane</keyword>
<dbReference type="EMBL" id="JAKGSG010000020">
    <property type="protein sequence ID" value="MCF4120284.1"/>
    <property type="molecule type" value="Genomic_DNA"/>
</dbReference>
<feature type="transmembrane region" description="Helical" evidence="1">
    <location>
        <begin position="60"/>
        <end position="81"/>
    </location>
</feature>
<feature type="transmembrane region" description="Helical" evidence="1">
    <location>
        <begin position="320"/>
        <end position="338"/>
    </location>
</feature>
<gene>
    <name evidence="3" type="ORF">L1785_04755</name>
</gene>
<dbReference type="CDD" id="cd00198">
    <property type="entry name" value="vWFA"/>
    <property type="match status" value="1"/>
</dbReference>
<sequence length="342" mass="37191">MTTTVWPWLWVLAGLAVVAAGAAAAWFARRRRADRTTWVANSAYLARVPAFRKWLLKYRVWRAALAVGLLAATLAAGALAARPADVEVVTERLGTRDIVLCLDVSGSMTDYDGAILGIFQRMVDSFQGERIALSVFNSTSRTVFPLTDDYTLVQAELQRGAHALEDFDEIDPEDPDDRDEVLDYLQFTAGTWANEDAASLIGDGLASCALLFDEAESERSRSIVLATDNYVSGEPIYTLPEAATLVADRGITLYGIFGGGREYWGGVEEQEYRDVVQAGDGLYFRTDDPALVNGMVDDVVAQQAVALDASPEVIVTDRPAGWFLVAALGVAVLVLAAWRVRS</sequence>
<comment type="caution">
    <text evidence="3">The sequence shown here is derived from an EMBL/GenBank/DDBJ whole genome shotgun (WGS) entry which is preliminary data.</text>
</comment>
<dbReference type="Gene3D" id="3.40.50.410">
    <property type="entry name" value="von Willebrand factor, type A domain"/>
    <property type="match status" value="1"/>
</dbReference>
<feature type="domain" description="VWFA" evidence="2">
    <location>
        <begin position="97"/>
        <end position="299"/>
    </location>
</feature>
<evidence type="ECO:0000313" key="3">
    <source>
        <dbReference type="EMBL" id="MCF4120284.1"/>
    </source>
</evidence>
<keyword evidence="1" id="KW-1133">Transmembrane helix</keyword>
<dbReference type="Proteomes" id="UP001165405">
    <property type="component" value="Unassembled WGS sequence"/>
</dbReference>
<dbReference type="InterPro" id="IPR002035">
    <property type="entry name" value="VWF_A"/>
</dbReference>
<evidence type="ECO:0000256" key="1">
    <source>
        <dbReference type="SAM" id="Phobius"/>
    </source>
</evidence>
<evidence type="ECO:0000313" key="4">
    <source>
        <dbReference type="Proteomes" id="UP001165405"/>
    </source>
</evidence>
<name>A0AA41UAM9_9MICO</name>
<organism evidence="3 4">
    <name type="scientific">Antribacter soli</name>
    <dbReference type="NCBI Taxonomy" id="2910976"/>
    <lineage>
        <taxon>Bacteria</taxon>
        <taxon>Bacillati</taxon>
        <taxon>Actinomycetota</taxon>
        <taxon>Actinomycetes</taxon>
        <taxon>Micrococcales</taxon>
        <taxon>Promicromonosporaceae</taxon>
        <taxon>Antribacter</taxon>
    </lineage>
</organism>